<keyword evidence="2" id="KW-1185">Reference proteome</keyword>
<proteinExistence type="predicted"/>
<evidence type="ECO:0000313" key="2">
    <source>
        <dbReference type="Proteomes" id="UP001225034"/>
    </source>
</evidence>
<comment type="caution">
    <text evidence="1">The sequence shown here is derived from an EMBL/GenBank/DDBJ whole genome shotgun (WGS) entry which is preliminary data.</text>
</comment>
<reference evidence="1 2" key="1">
    <citation type="submission" date="2023-07" db="EMBL/GenBank/DDBJ databases">
        <title>Genomic Encyclopedia of Type Strains, Phase IV (KMG-IV): sequencing the most valuable type-strain genomes for metagenomic binning, comparative biology and taxonomic classification.</title>
        <authorList>
            <person name="Goeker M."/>
        </authorList>
    </citation>
    <scope>NUCLEOTIDE SEQUENCE [LARGE SCALE GENOMIC DNA]</scope>
    <source>
        <strain evidence="1 2">DSM 19154</strain>
    </source>
</reference>
<protein>
    <submittedName>
        <fullName evidence="1">Uncharacterized protein</fullName>
    </submittedName>
</protein>
<dbReference type="RefSeq" id="WP_306985674.1">
    <property type="nucleotide sequence ID" value="NZ_JAUSUA010000008.1"/>
</dbReference>
<dbReference type="EMBL" id="JAUSUA010000008">
    <property type="protein sequence ID" value="MDQ0209085.1"/>
    <property type="molecule type" value="Genomic_DNA"/>
</dbReference>
<gene>
    <name evidence="1" type="ORF">J2S05_003920</name>
</gene>
<sequence length="126" mass="14141">MANYEYKIEGDVFYFKYLEMATTPAEAQEQADFVRSQISKPGIKKFLNDNRNVTTVASPEVSAVWGELMGWLSTRIEKNATITPSASLKMQLNRLSKTSGSYDSVRAFTDINQALEFVDLTNAKIS</sequence>
<evidence type="ECO:0000313" key="1">
    <source>
        <dbReference type="EMBL" id="MDQ0209085.1"/>
    </source>
</evidence>
<organism evidence="1 2">
    <name type="scientific">Alkalicoccobacillus murimartini</name>
    <dbReference type="NCBI Taxonomy" id="171685"/>
    <lineage>
        <taxon>Bacteria</taxon>
        <taxon>Bacillati</taxon>
        <taxon>Bacillota</taxon>
        <taxon>Bacilli</taxon>
        <taxon>Bacillales</taxon>
        <taxon>Bacillaceae</taxon>
        <taxon>Alkalicoccobacillus</taxon>
    </lineage>
</organism>
<dbReference type="Proteomes" id="UP001225034">
    <property type="component" value="Unassembled WGS sequence"/>
</dbReference>
<name>A0ABT9YNM2_9BACI</name>
<accession>A0ABT9YNM2</accession>